<comment type="caution">
    <text evidence="2">The sequence shown here is derived from an EMBL/GenBank/DDBJ whole genome shotgun (WGS) entry which is preliminary data.</text>
</comment>
<dbReference type="PANTHER" id="PTHR33677:SF5">
    <property type="entry name" value="TRANSCRIPTIONAL REPRESSOR FRMR"/>
    <property type="match status" value="1"/>
</dbReference>
<reference evidence="2 3" key="1">
    <citation type="submission" date="2021-08" db="EMBL/GenBank/DDBJ databases">
        <authorList>
            <person name="Tuo L."/>
        </authorList>
    </citation>
    <scope>NUCLEOTIDE SEQUENCE [LARGE SCALE GENOMIC DNA]</scope>
    <source>
        <strain evidence="2 3">JCM 31229</strain>
    </source>
</reference>
<keyword evidence="3" id="KW-1185">Reference proteome</keyword>
<dbReference type="EMBL" id="JAINVV010000003">
    <property type="protein sequence ID" value="MBY8821595.1"/>
    <property type="molecule type" value="Genomic_DNA"/>
</dbReference>
<dbReference type="Gene3D" id="1.20.58.1000">
    <property type="entry name" value="Metal-sensitive repressor, helix protomer"/>
    <property type="match status" value="1"/>
</dbReference>
<sequence length="90" mass="9581">MHISKNRDAILARIRRIAGQVGAVERAVQSDAGCAETLHLVAAVRGAVAGLMDELVADHLQAHVAAPGLSDAERNAAAEELVMLLRRHVR</sequence>
<dbReference type="Pfam" id="PF02583">
    <property type="entry name" value="Trns_repr_metal"/>
    <property type="match status" value="1"/>
</dbReference>
<evidence type="ECO:0000256" key="1">
    <source>
        <dbReference type="ARBA" id="ARBA00005260"/>
    </source>
</evidence>
<dbReference type="RefSeq" id="WP_222988700.1">
    <property type="nucleotide sequence ID" value="NZ_JAINVV010000003.1"/>
</dbReference>
<comment type="similarity">
    <text evidence="1">Belongs to the FrmR/RcnR family.</text>
</comment>
<evidence type="ECO:0000313" key="3">
    <source>
        <dbReference type="Proteomes" id="UP000706039"/>
    </source>
</evidence>
<dbReference type="PANTHER" id="PTHR33677">
    <property type="entry name" value="TRANSCRIPTIONAL REPRESSOR FRMR-RELATED"/>
    <property type="match status" value="1"/>
</dbReference>
<dbReference type="InterPro" id="IPR003735">
    <property type="entry name" value="Metal_Tscrpt_repr"/>
</dbReference>
<name>A0ABS7PLK5_9SPHN</name>
<gene>
    <name evidence="2" type="ORF">K7G82_04780</name>
</gene>
<accession>A0ABS7PLK5</accession>
<dbReference type="InterPro" id="IPR038390">
    <property type="entry name" value="Metal_Tscrpt_repr_sf"/>
</dbReference>
<dbReference type="Proteomes" id="UP000706039">
    <property type="component" value="Unassembled WGS sequence"/>
</dbReference>
<evidence type="ECO:0000313" key="2">
    <source>
        <dbReference type="EMBL" id="MBY8821595.1"/>
    </source>
</evidence>
<organism evidence="2 3">
    <name type="scientific">Sphingomonas colocasiae</name>
    <dbReference type="NCBI Taxonomy" id="1848973"/>
    <lineage>
        <taxon>Bacteria</taxon>
        <taxon>Pseudomonadati</taxon>
        <taxon>Pseudomonadota</taxon>
        <taxon>Alphaproteobacteria</taxon>
        <taxon>Sphingomonadales</taxon>
        <taxon>Sphingomonadaceae</taxon>
        <taxon>Sphingomonas</taxon>
    </lineage>
</organism>
<protein>
    <submittedName>
        <fullName evidence="2">Metal/formaldehyde-sensitive transcriptional repressor</fullName>
    </submittedName>
</protein>
<dbReference type="CDD" id="cd10153">
    <property type="entry name" value="RcnR-FrmR-like_DUF156"/>
    <property type="match status" value="1"/>
</dbReference>
<proteinExistence type="inferred from homology"/>